<evidence type="ECO:0000313" key="2">
    <source>
        <dbReference type="EMBL" id="JAE26911.1"/>
    </source>
</evidence>
<organism evidence="2">
    <name type="scientific">Arundo donax</name>
    <name type="common">Giant reed</name>
    <name type="synonym">Donax arundinaceus</name>
    <dbReference type="NCBI Taxonomy" id="35708"/>
    <lineage>
        <taxon>Eukaryota</taxon>
        <taxon>Viridiplantae</taxon>
        <taxon>Streptophyta</taxon>
        <taxon>Embryophyta</taxon>
        <taxon>Tracheophyta</taxon>
        <taxon>Spermatophyta</taxon>
        <taxon>Magnoliopsida</taxon>
        <taxon>Liliopsida</taxon>
        <taxon>Poales</taxon>
        <taxon>Poaceae</taxon>
        <taxon>PACMAD clade</taxon>
        <taxon>Arundinoideae</taxon>
        <taxon>Arundineae</taxon>
        <taxon>Arundo</taxon>
    </lineage>
</organism>
<dbReference type="AlphaFoldDB" id="A0A0A9GWH2"/>
<dbReference type="EMBL" id="GBRH01170985">
    <property type="protein sequence ID" value="JAE26911.1"/>
    <property type="molecule type" value="Transcribed_RNA"/>
</dbReference>
<reference evidence="2" key="1">
    <citation type="submission" date="2014-09" db="EMBL/GenBank/DDBJ databases">
        <authorList>
            <person name="Magalhaes I.L.F."/>
            <person name="Oliveira U."/>
            <person name="Santos F.R."/>
            <person name="Vidigal T.H.D.A."/>
            <person name="Brescovit A.D."/>
            <person name="Santos A.J."/>
        </authorList>
    </citation>
    <scope>NUCLEOTIDE SEQUENCE</scope>
    <source>
        <tissue evidence="2">Shoot tissue taken approximately 20 cm above the soil surface</tissue>
    </source>
</reference>
<sequence>MRNTTQAEQKLKLPGPGPGEEPSPCHCLFGWALIRGLGMD</sequence>
<name>A0A0A9GWH2_ARUDO</name>
<protein>
    <submittedName>
        <fullName evidence="2">Uncharacterized protein</fullName>
    </submittedName>
</protein>
<accession>A0A0A9GWH2</accession>
<feature type="region of interest" description="Disordered" evidence="1">
    <location>
        <begin position="1"/>
        <end position="23"/>
    </location>
</feature>
<evidence type="ECO:0000256" key="1">
    <source>
        <dbReference type="SAM" id="MobiDB-lite"/>
    </source>
</evidence>
<proteinExistence type="predicted"/>
<reference evidence="2" key="2">
    <citation type="journal article" date="2015" name="Data Brief">
        <title>Shoot transcriptome of the giant reed, Arundo donax.</title>
        <authorList>
            <person name="Barrero R.A."/>
            <person name="Guerrero F.D."/>
            <person name="Moolhuijzen P."/>
            <person name="Goolsby J.A."/>
            <person name="Tidwell J."/>
            <person name="Bellgard S.E."/>
            <person name="Bellgard M.I."/>
        </authorList>
    </citation>
    <scope>NUCLEOTIDE SEQUENCE</scope>
    <source>
        <tissue evidence="2">Shoot tissue taken approximately 20 cm above the soil surface</tissue>
    </source>
</reference>